<keyword evidence="8" id="KW-0805">Transcription regulation</keyword>
<dbReference type="SMART" id="SM00355">
    <property type="entry name" value="ZnF_C2H2"/>
    <property type="match status" value="6"/>
</dbReference>
<gene>
    <name evidence="16" type="primary">LOC106169293</name>
</gene>
<feature type="domain" description="C2H2-type" evidence="14">
    <location>
        <begin position="240"/>
        <end position="267"/>
    </location>
</feature>
<reference evidence="16" key="1">
    <citation type="submission" date="2025-08" db="UniProtKB">
        <authorList>
            <consortium name="RefSeq"/>
        </authorList>
    </citation>
    <scope>IDENTIFICATION</scope>
    <source>
        <tissue evidence="16">Gonads</tissue>
    </source>
</reference>
<evidence type="ECO:0000259" key="14">
    <source>
        <dbReference type="PROSITE" id="PS50157"/>
    </source>
</evidence>
<evidence type="ECO:0000256" key="1">
    <source>
        <dbReference type="ARBA" id="ARBA00003767"/>
    </source>
</evidence>
<dbReference type="Gene3D" id="3.30.160.60">
    <property type="entry name" value="Classic Zinc Finger"/>
    <property type="match status" value="5"/>
</dbReference>
<accession>A0A1S3J144</accession>
<evidence type="ECO:0000256" key="13">
    <source>
        <dbReference type="SAM" id="MobiDB-lite"/>
    </source>
</evidence>
<dbReference type="GO" id="GO:0008270">
    <property type="term" value="F:zinc ion binding"/>
    <property type="evidence" value="ECO:0007669"/>
    <property type="project" value="UniProtKB-KW"/>
</dbReference>
<feature type="compositionally biased region" description="Basic residues" evidence="13">
    <location>
        <begin position="119"/>
        <end position="131"/>
    </location>
</feature>
<protein>
    <submittedName>
        <fullName evidence="16">Mucin-17</fullName>
    </submittedName>
</protein>
<dbReference type="PANTHER" id="PTHR14196">
    <property type="entry name" value="ODD-SKIPPED - RELATED"/>
    <property type="match status" value="1"/>
</dbReference>
<keyword evidence="4" id="KW-0479">Metal-binding</keyword>
<keyword evidence="10" id="KW-0804">Transcription</keyword>
<dbReference type="Proteomes" id="UP000085678">
    <property type="component" value="Unplaced"/>
</dbReference>
<feature type="compositionally biased region" description="Acidic residues" evidence="13">
    <location>
        <begin position="490"/>
        <end position="504"/>
    </location>
</feature>
<dbReference type="FunFam" id="3.30.160.60:FF:001049">
    <property type="entry name" value="zinc finger protein 319"/>
    <property type="match status" value="1"/>
</dbReference>
<feature type="compositionally biased region" description="Basic residues" evidence="13">
    <location>
        <begin position="52"/>
        <end position="61"/>
    </location>
</feature>
<feature type="domain" description="C2H2-type" evidence="14">
    <location>
        <begin position="212"/>
        <end position="239"/>
    </location>
</feature>
<dbReference type="RefSeq" id="XP_013404160.1">
    <property type="nucleotide sequence ID" value="XM_013548706.2"/>
</dbReference>
<feature type="region of interest" description="Disordered" evidence="13">
    <location>
        <begin position="1142"/>
        <end position="1165"/>
    </location>
</feature>
<keyword evidence="11" id="KW-0539">Nucleus</keyword>
<evidence type="ECO:0000256" key="8">
    <source>
        <dbReference type="ARBA" id="ARBA00023015"/>
    </source>
</evidence>
<keyword evidence="15" id="KW-1185">Reference proteome</keyword>
<evidence type="ECO:0000256" key="11">
    <source>
        <dbReference type="ARBA" id="ARBA00023242"/>
    </source>
</evidence>
<dbReference type="GeneID" id="106169293"/>
<feature type="domain" description="C2H2-type" evidence="14">
    <location>
        <begin position="324"/>
        <end position="352"/>
    </location>
</feature>
<comment type="function">
    <text evidence="1">May be involved in transcriptional regulation.</text>
</comment>
<feature type="compositionally biased region" description="Low complexity" evidence="13">
    <location>
        <begin position="160"/>
        <end position="173"/>
    </location>
</feature>
<dbReference type="GO" id="GO:0000981">
    <property type="term" value="F:DNA-binding transcription factor activity, RNA polymerase II-specific"/>
    <property type="evidence" value="ECO:0007669"/>
    <property type="project" value="TreeGrafter"/>
</dbReference>
<dbReference type="Pfam" id="PF00096">
    <property type="entry name" value="zf-C2H2"/>
    <property type="match status" value="5"/>
</dbReference>
<keyword evidence="5" id="KW-0677">Repeat</keyword>
<feature type="region of interest" description="Disordered" evidence="13">
    <location>
        <begin position="469"/>
        <end position="520"/>
    </location>
</feature>
<dbReference type="InParanoid" id="A0A1S3J144"/>
<feature type="domain" description="C2H2-type" evidence="14">
    <location>
        <begin position="268"/>
        <end position="295"/>
    </location>
</feature>
<comment type="subcellular location">
    <subcellularLocation>
        <location evidence="2">Nucleus</location>
    </subcellularLocation>
</comment>
<feature type="region of interest" description="Disordered" evidence="13">
    <location>
        <begin position="1"/>
        <end position="178"/>
    </location>
</feature>
<dbReference type="KEGG" id="lak:106169293"/>
<keyword evidence="7" id="KW-0862">Zinc</keyword>
<feature type="compositionally biased region" description="Polar residues" evidence="13">
    <location>
        <begin position="469"/>
        <end position="485"/>
    </location>
</feature>
<evidence type="ECO:0000256" key="7">
    <source>
        <dbReference type="ARBA" id="ARBA00022833"/>
    </source>
</evidence>
<dbReference type="FunFam" id="3.30.160.60:FF:000557">
    <property type="entry name" value="zinc finger and SCAN domain-containing protein 29"/>
    <property type="match status" value="1"/>
</dbReference>
<dbReference type="FunFam" id="3.30.160.60:FF:002110">
    <property type="entry name" value="Zinc finger protein 1053"/>
    <property type="match status" value="1"/>
</dbReference>
<evidence type="ECO:0000256" key="5">
    <source>
        <dbReference type="ARBA" id="ARBA00022737"/>
    </source>
</evidence>
<proteinExistence type="inferred from homology"/>
<keyword evidence="6 12" id="KW-0863">Zinc-finger</keyword>
<dbReference type="InterPro" id="IPR050717">
    <property type="entry name" value="C2H2-ZF_Transcription_Reg"/>
</dbReference>
<dbReference type="OMA" id="MDICASS"/>
<evidence type="ECO:0000256" key="12">
    <source>
        <dbReference type="PROSITE-ProRule" id="PRU00042"/>
    </source>
</evidence>
<feature type="compositionally biased region" description="Polar residues" evidence="13">
    <location>
        <begin position="65"/>
        <end position="78"/>
    </location>
</feature>
<evidence type="ECO:0000256" key="10">
    <source>
        <dbReference type="ARBA" id="ARBA00023163"/>
    </source>
</evidence>
<evidence type="ECO:0000256" key="2">
    <source>
        <dbReference type="ARBA" id="ARBA00004123"/>
    </source>
</evidence>
<feature type="compositionally biased region" description="Polar residues" evidence="13">
    <location>
        <begin position="1240"/>
        <end position="1258"/>
    </location>
</feature>
<feature type="compositionally biased region" description="Low complexity" evidence="13">
    <location>
        <begin position="1154"/>
        <end position="1165"/>
    </location>
</feature>
<dbReference type="PROSITE" id="PS00028">
    <property type="entry name" value="ZINC_FINGER_C2H2_1"/>
    <property type="match status" value="6"/>
</dbReference>
<sequence length="1351" mass="145960">MPRAFLARNKHKRGNEEETEDEVDQKRRRPTLPTRPYSPEIPWKLAEEGLRGKKQQRRSRSSGKETMQQQTDSIADNRQASEKEISYDDKFSKKQQTKTKEKNEPNKTSRNNRPGMIAKNKKIKVTKGKKPKVSEKLESLKDSKDPEKSPHESIDQQFNETETGGSTEASEITAENDDKVTDEMSNYLHEDAVLNTKVEVHKDSDGKMITKYICTICWKEFTARYTLLRHMPVHTGERKYKCDICGKMFKQSSVLCRHKATHTSARPYVCATCNKAFSRVSTLNAHKLIHSGQKQFKCEQCGKQFHQKGNLKNHMYTHTGERPFACPLCSRSFNQRSNLTYHISQCHSKRNSIYNCQLCGEGFRTKSSLMTHEAVKHTQQTLKPDIQTLIFVPTTPATKGRIGQMTCRLDDGTMTINHQEYLSRTKKRVEKANAQAGEEAGEADMDICASSYHGEIATEILKLLNKNSSNVQPQNQQDVAETVSSAEKDTSEEDPEDVTGEIEADGEKKEGEASKSSVSSDVKVFSYKGEKFKVLASMVPPEQSVEQIKSPSRTTNQNAALLSSHESTLSPFSQTSVTTAQISQNNADDRVQKLTSVPMIKPVAFDQTGTAIVQLTVSEGDAPTYGRMLALDKNATGKGSSSGGMAFRIEPLVQEELSHIQQLLSSKPVPSSKPVTVSNIAFSSSALTSVTVPSVVTTTTSQTTVPVPSLTVTSLMQPTAAMGTLPAVTVTSTVAAHQASGGSTAQSPNKTLPCNISTSIRNETQSTHLNDGKKNESLPVIANPPGGAASLLLSMANIAAKQQEKQPSVLKELLGIMRSSGTLTSASLTQSVARTTNTVTEGANRVSKNSTNTVTSNTEDAAIVSMPNPPILNPTSSENVGFIRTAKKTDAVISAGIPSSLPISTWCDHSSSNTITAVTSNTMSRPQIATAPPKQYEITHHKLKSGGKVERILLKHGASSAGSGISAPTSAGVRIVTRGQQGSVSLAMAAQIEKFRKIAPKPKTENEMEKMASLQQKPTNQMTVAGQQLASLSQSQLTHLMNAVTPESTYHQNQPVMMPSSLPTGQAGLTSVQSNTGQTFPTGLLINTPNGPTLIPLSASQVLPLVMQSGLPPGVPLLGQGEGQIGITQQEKEQLLLSDSGSSVDNIMMTPPVSSDDSQTQSGSSNVTCYNKIKEVLNVADTTGGGSSAGQDADGVPKLDSSNINNLLHFLRLLDTDTPSVPTPDSSISSTVGGATVSSQSITINTGPSTHRSTTQQSPKKDSLLVHYLTHLPSGRIKGSNSDHQHGDPLLQGVSHVPSHVPRSTGYGTEDESSESLIPRSLISESPEDSSKSEDFQTVLEKMFSILNSQE</sequence>
<dbReference type="PANTHER" id="PTHR14196:SF12">
    <property type="entry name" value="ZINC FINGER PROTEIN 208-LIKE"/>
    <property type="match status" value="1"/>
</dbReference>
<dbReference type="GO" id="GO:0000977">
    <property type="term" value="F:RNA polymerase II transcription regulatory region sequence-specific DNA binding"/>
    <property type="evidence" value="ECO:0007669"/>
    <property type="project" value="TreeGrafter"/>
</dbReference>
<evidence type="ECO:0000256" key="9">
    <source>
        <dbReference type="ARBA" id="ARBA00023125"/>
    </source>
</evidence>
<feature type="compositionally biased region" description="Basic and acidic residues" evidence="13">
    <location>
        <begin position="132"/>
        <end position="154"/>
    </location>
</feature>
<dbReference type="SUPFAM" id="SSF57667">
    <property type="entry name" value="beta-beta-alpha zinc fingers"/>
    <property type="match status" value="3"/>
</dbReference>
<dbReference type="FunFam" id="3.30.160.60:FF:002343">
    <property type="entry name" value="Zinc finger protein 33A"/>
    <property type="match status" value="1"/>
</dbReference>
<evidence type="ECO:0000313" key="15">
    <source>
        <dbReference type="Proteomes" id="UP000085678"/>
    </source>
</evidence>
<feature type="compositionally biased region" description="Basic and acidic residues" evidence="13">
    <location>
        <begin position="79"/>
        <end position="107"/>
    </location>
</feature>
<feature type="region of interest" description="Disordered" evidence="13">
    <location>
        <begin position="1240"/>
        <end position="1261"/>
    </location>
</feature>
<dbReference type="InterPro" id="IPR013087">
    <property type="entry name" value="Znf_C2H2_type"/>
</dbReference>
<keyword evidence="9" id="KW-0238">DNA-binding</keyword>
<evidence type="ECO:0000256" key="4">
    <source>
        <dbReference type="ARBA" id="ARBA00022723"/>
    </source>
</evidence>
<dbReference type="InterPro" id="IPR036236">
    <property type="entry name" value="Znf_C2H2_sf"/>
</dbReference>
<feature type="domain" description="C2H2-type" evidence="14">
    <location>
        <begin position="296"/>
        <end position="323"/>
    </location>
</feature>
<dbReference type="OrthoDB" id="427030at2759"/>
<dbReference type="GO" id="GO:0005634">
    <property type="term" value="C:nucleus"/>
    <property type="evidence" value="ECO:0007669"/>
    <property type="project" value="UniProtKB-SubCell"/>
</dbReference>
<feature type="region of interest" description="Disordered" evidence="13">
    <location>
        <begin position="1274"/>
        <end position="1336"/>
    </location>
</feature>
<name>A0A1S3J144_LINAN</name>
<dbReference type="PROSITE" id="PS50157">
    <property type="entry name" value="ZINC_FINGER_C2H2_2"/>
    <property type="match status" value="6"/>
</dbReference>
<evidence type="ECO:0000313" key="16">
    <source>
        <dbReference type="RefSeq" id="XP_013404160.1"/>
    </source>
</evidence>
<organism evidence="15 16">
    <name type="scientific">Lingula anatina</name>
    <name type="common">Brachiopod</name>
    <name type="synonym">Lingula unguis</name>
    <dbReference type="NCBI Taxonomy" id="7574"/>
    <lineage>
        <taxon>Eukaryota</taxon>
        <taxon>Metazoa</taxon>
        <taxon>Spiralia</taxon>
        <taxon>Lophotrochozoa</taxon>
        <taxon>Brachiopoda</taxon>
        <taxon>Linguliformea</taxon>
        <taxon>Lingulata</taxon>
        <taxon>Lingulida</taxon>
        <taxon>Linguloidea</taxon>
        <taxon>Lingulidae</taxon>
        <taxon>Lingula</taxon>
    </lineage>
</organism>
<comment type="similarity">
    <text evidence="3">Belongs to the krueppel C2H2-type zinc-finger protein family.</text>
</comment>
<evidence type="ECO:0000256" key="3">
    <source>
        <dbReference type="ARBA" id="ARBA00006991"/>
    </source>
</evidence>
<feature type="domain" description="C2H2-type" evidence="14">
    <location>
        <begin position="354"/>
        <end position="382"/>
    </location>
</feature>
<evidence type="ECO:0000256" key="6">
    <source>
        <dbReference type="ARBA" id="ARBA00022771"/>
    </source>
</evidence>